<dbReference type="EC" id="3.1.2.-" evidence="3"/>
<dbReference type="SUPFAM" id="SSF54637">
    <property type="entry name" value="Thioesterase/thiol ester dehydrase-isomerase"/>
    <property type="match status" value="1"/>
</dbReference>
<dbReference type="InterPro" id="IPR006683">
    <property type="entry name" value="Thioestr_dom"/>
</dbReference>
<accession>A0ABD5R3J9</accession>
<dbReference type="Proteomes" id="UP001596118">
    <property type="component" value="Unassembled WGS sequence"/>
</dbReference>
<reference evidence="3 4" key="1">
    <citation type="journal article" date="2019" name="Int. J. Syst. Evol. Microbiol.">
        <title>The Global Catalogue of Microorganisms (GCM) 10K type strain sequencing project: providing services to taxonomists for standard genome sequencing and annotation.</title>
        <authorList>
            <consortium name="The Broad Institute Genomics Platform"/>
            <consortium name="The Broad Institute Genome Sequencing Center for Infectious Disease"/>
            <person name="Wu L."/>
            <person name="Ma J."/>
        </authorList>
    </citation>
    <scope>NUCLEOTIDE SEQUENCE [LARGE SCALE GENOMIC DNA]</scope>
    <source>
        <strain evidence="3 4">CGMCC 1.12124</strain>
    </source>
</reference>
<dbReference type="AlphaFoldDB" id="A0ABD5R3J9"/>
<protein>
    <submittedName>
        <fullName evidence="3">PaaI family thioesterase</fullName>
        <ecNumber evidence="3">3.1.2.-</ecNumber>
    </submittedName>
</protein>
<sequence length="166" mass="18054">MTNDANGPDGSGEPIDEETERVRLESVEEYLKHLRRSNPYYDWLQPEVLTVERGFVRLRQSVSDRTRPPEVGPAEGINGGILVTLADAAAMAAIIADALEPVPLATTRIDMSFHDGGDEPHVVQADVIDFGSTLATARIEVLPESDLGDPDPRLFASGEATARLFE</sequence>
<gene>
    <name evidence="3" type="ORF">ACFPM1_12450</name>
</gene>
<evidence type="ECO:0000313" key="3">
    <source>
        <dbReference type="EMBL" id="MFC5279560.1"/>
    </source>
</evidence>
<name>A0ABD5R3J9_9EURY</name>
<evidence type="ECO:0000256" key="1">
    <source>
        <dbReference type="SAM" id="MobiDB-lite"/>
    </source>
</evidence>
<keyword evidence="4" id="KW-1185">Reference proteome</keyword>
<feature type="region of interest" description="Disordered" evidence="1">
    <location>
        <begin position="1"/>
        <end position="21"/>
    </location>
</feature>
<dbReference type="GO" id="GO:0016787">
    <property type="term" value="F:hydrolase activity"/>
    <property type="evidence" value="ECO:0007669"/>
    <property type="project" value="UniProtKB-KW"/>
</dbReference>
<keyword evidence="3" id="KW-0378">Hydrolase</keyword>
<dbReference type="InterPro" id="IPR029069">
    <property type="entry name" value="HotDog_dom_sf"/>
</dbReference>
<feature type="domain" description="Thioesterase" evidence="2">
    <location>
        <begin position="77"/>
        <end position="145"/>
    </location>
</feature>
<evidence type="ECO:0000313" key="4">
    <source>
        <dbReference type="Proteomes" id="UP001596118"/>
    </source>
</evidence>
<dbReference type="EMBL" id="JBHSKY010000014">
    <property type="protein sequence ID" value="MFC5279560.1"/>
    <property type="molecule type" value="Genomic_DNA"/>
</dbReference>
<evidence type="ECO:0000259" key="2">
    <source>
        <dbReference type="Pfam" id="PF03061"/>
    </source>
</evidence>
<organism evidence="3 4">
    <name type="scientific">Halorubrum rubrum</name>
    <dbReference type="NCBI Taxonomy" id="1126240"/>
    <lineage>
        <taxon>Archaea</taxon>
        <taxon>Methanobacteriati</taxon>
        <taxon>Methanobacteriota</taxon>
        <taxon>Stenosarchaea group</taxon>
        <taxon>Halobacteria</taxon>
        <taxon>Halobacteriales</taxon>
        <taxon>Haloferacaceae</taxon>
        <taxon>Halorubrum</taxon>
    </lineage>
</organism>
<dbReference type="RefSeq" id="WP_256413234.1">
    <property type="nucleotide sequence ID" value="NZ_JANHDM010000019.1"/>
</dbReference>
<proteinExistence type="predicted"/>
<dbReference type="Gene3D" id="3.10.129.10">
    <property type="entry name" value="Hotdog Thioesterase"/>
    <property type="match status" value="1"/>
</dbReference>
<comment type="caution">
    <text evidence="3">The sequence shown here is derived from an EMBL/GenBank/DDBJ whole genome shotgun (WGS) entry which is preliminary data.</text>
</comment>
<dbReference type="Pfam" id="PF03061">
    <property type="entry name" value="4HBT"/>
    <property type="match status" value="1"/>
</dbReference>